<dbReference type="Proteomes" id="UP001055072">
    <property type="component" value="Unassembled WGS sequence"/>
</dbReference>
<comment type="caution">
    <text evidence="1">The sequence shown here is derived from an EMBL/GenBank/DDBJ whole genome shotgun (WGS) entry which is preliminary data.</text>
</comment>
<dbReference type="EMBL" id="MU274903">
    <property type="protein sequence ID" value="KAI0092817.1"/>
    <property type="molecule type" value="Genomic_DNA"/>
</dbReference>
<protein>
    <submittedName>
        <fullName evidence="1">Uncharacterized protein</fullName>
    </submittedName>
</protein>
<gene>
    <name evidence="1" type="ORF">BDY19DRAFT_926459</name>
</gene>
<sequence length="642" mass="71289">MLLRARVPSRLLLTVFAPVRPSSSFRKYSESAAQASPRPLPNHASQTVASAPNTYRGHCAPFPARTHTCAQLSAQNAGSRVVLTGWLLPPRKLVVQSDADSDMLALMRDIPAESTVLVQGIVHERPTSQKRLHPGGDIEVAVTSFTLLNPAERNLPFSPSDTRNLPAEDYRLRYRYLDLRRPTLSSNLQKRSQVAHLIRTTLHDHSFVEVETPILLKSTPEGAREFLVPSRVTASAPSSAVPNSNTGSPTVGTIEPLFYALPQSPQQPKQLLIASGAVDRYYQIARCFRDEDGRKDRQPEFTQIDLEMAWVSWGKATVDGDRHQLSTPGQSDGWRIGGREVREIIEDVIRKIWQRVEGVELPMTFKVITYKEAMGRFGSDKPDVRFELELQDVTARLPASDQALLSENDEIVESLIVPASDSQFSRAATQKALLKAAGSDSVHTIRRIKGQTIATRSTDGLLANTDPEAIRSALNLQDGDVAFLARRTRIPEGGATRLGRLRLAIANEGRTLGDFTFPSEPQFLWVTEFPLFTRADADKDFLAHGRWSSSHHPFTAPMWEDIEKMYNGQIAEVRGQHYDLVLNGTEIGGGSVRVHDAAMQDYIFAKVLQVSTGKTHLFLSFSLSRNADEFSMTLPVTLALYH</sequence>
<keyword evidence="2" id="KW-1185">Reference proteome</keyword>
<evidence type="ECO:0000313" key="1">
    <source>
        <dbReference type="EMBL" id="KAI0092817.1"/>
    </source>
</evidence>
<proteinExistence type="predicted"/>
<evidence type="ECO:0000313" key="2">
    <source>
        <dbReference type="Proteomes" id="UP001055072"/>
    </source>
</evidence>
<reference evidence="1" key="1">
    <citation type="journal article" date="2021" name="Environ. Microbiol.">
        <title>Gene family expansions and transcriptome signatures uncover fungal adaptations to wood decay.</title>
        <authorList>
            <person name="Hage H."/>
            <person name="Miyauchi S."/>
            <person name="Viragh M."/>
            <person name="Drula E."/>
            <person name="Min B."/>
            <person name="Chaduli D."/>
            <person name="Navarro D."/>
            <person name="Favel A."/>
            <person name="Norest M."/>
            <person name="Lesage-Meessen L."/>
            <person name="Balint B."/>
            <person name="Merenyi Z."/>
            <person name="de Eugenio L."/>
            <person name="Morin E."/>
            <person name="Martinez A.T."/>
            <person name="Baldrian P."/>
            <person name="Stursova M."/>
            <person name="Martinez M.J."/>
            <person name="Novotny C."/>
            <person name="Magnuson J.K."/>
            <person name="Spatafora J.W."/>
            <person name="Maurice S."/>
            <person name="Pangilinan J."/>
            <person name="Andreopoulos W."/>
            <person name="LaButti K."/>
            <person name="Hundley H."/>
            <person name="Na H."/>
            <person name="Kuo A."/>
            <person name="Barry K."/>
            <person name="Lipzen A."/>
            <person name="Henrissat B."/>
            <person name="Riley R."/>
            <person name="Ahrendt S."/>
            <person name="Nagy L.G."/>
            <person name="Grigoriev I.V."/>
            <person name="Martin F."/>
            <person name="Rosso M.N."/>
        </authorList>
    </citation>
    <scope>NUCLEOTIDE SEQUENCE</scope>
    <source>
        <strain evidence="1">CBS 384.51</strain>
    </source>
</reference>
<organism evidence="1 2">
    <name type="scientific">Irpex rosettiformis</name>
    <dbReference type="NCBI Taxonomy" id="378272"/>
    <lineage>
        <taxon>Eukaryota</taxon>
        <taxon>Fungi</taxon>
        <taxon>Dikarya</taxon>
        <taxon>Basidiomycota</taxon>
        <taxon>Agaricomycotina</taxon>
        <taxon>Agaricomycetes</taxon>
        <taxon>Polyporales</taxon>
        <taxon>Irpicaceae</taxon>
        <taxon>Irpex</taxon>
    </lineage>
</organism>
<name>A0ACB8UEQ5_9APHY</name>
<accession>A0ACB8UEQ5</accession>